<comment type="subcellular location">
    <subcellularLocation>
        <location evidence="1">Cell outer membrane</location>
    </subcellularLocation>
</comment>
<dbReference type="Pfam" id="PF02321">
    <property type="entry name" value="OEP"/>
    <property type="match status" value="2"/>
</dbReference>
<dbReference type="GO" id="GO:0015562">
    <property type="term" value="F:efflux transmembrane transporter activity"/>
    <property type="evidence" value="ECO:0007669"/>
    <property type="project" value="InterPro"/>
</dbReference>
<dbReference type="EMBL" id="JAFLCK010000001">
    <property type="protein sequence ID" value="MBN8658990.1"/>
    <property type="molecule type" value="Genomic_DNA"/>
</dbReference>
<dbReference type="GO" id="GO:0009279">
    <property type="term" value="C:cell outer membrane"/>
    <property type="evidence" value="ECO:0007669"/>
    <property type="project" value="UniProtKB-SubCell"/>
</dbReference>
<evidence type="ECO:0000313" key="9">
    <source>
        <dbReference type="EMBL" id="MBN8658990.1"/>
    </source>
</evidence>
<name>A0A8J7TJT7_9BACT</name>
<dbReference type="PANTHER" id="PTHR30026">
    <property type="entry name" value="OUTER MEMBRANE PROTEIN TOLC"/>
    <property type="match status" value="1"/>
</dbReference>
<dbReference type="PANTHER" id="PTHR30026:SF20">
    <property type="entry name" value="OUTER MEMBRANE PROTEIN TOLC"/>
    <property type="match status" value="1"/>
</dbReference>
<gene>
    <name evidence="9" type="ORF">J0M35_01405</name>
</gene>
<reference evidence="9" key="1">
    <citation type="submission" date="2021-02" db="EMBL/GenBank/DDBJ databases">
        <title>Genome-Resolved Metagenomics of a Microbial Community Performing Photosynthetic Biological Nutrient Removal.</title>
        <authorList>
            <person name="Mcdaniel E.A."/>
        </authorList>
    </citation>
    <scope>NUCLEOTIDE SEQUENCE</scope>
    <source>
        <strain evidence="9">UWPOB_OBS1</strain>
    </source>
</reference>
<dbReference type="GO" id="GO:1990281">
    <property type="term" value="C:efflux pump complex"/>
    <property type="evidence" value="ECO:0007669"/>
    <property type="project" value="TreeGrafter"/>
</dbReference>
<evidence type="ECO:0000256" key="2">
    <source>
        <dbReference type="ARBA" id="ARBA00007613"/>
    </source>
</evidence>
<comment type="similarity">
    <text evidence="2">Belongs to the outer membrane factor (OMF) (TC 1.B.17) family.</text>
</comment>
<dbReference type="Proteomes" id="UP000664277">
    <property type="component" value="Unassembled WGS sequence"/>
</dbReference>
<keyword evidence="5" id="KW-0812">Transmembrane</keyword>
<sequence>MALSLALFASPVWAQENVKTEPLAVDQSQGGAVSQGEQSKNSQANPAENNSANNSTNNSSEPARQGGQVFRDPLDQVDAPSPAQPLPDSATTTTGLSGRQAQDPANVSGQTSGLNTGKRQEDYEVINTQAESFRQKFLQGEAIELRLPMGGELMPLSPILPPIRLEASYTQPISLKEAVLYSLDNNLAIRIQREVMTQNKWLSVGAFGRFLPDALMSYRSQYQQGTTLIGGTIPITFANPFVTAQAGYRFFGFRGGSVLFGSLSSLHNFRASRAQYRATINDTLLNITRNYYELVRNQALLQIQSRAVDVSKAQVDLNRQLEKAGTGTRFQVLQSETQLARDEQGLLTQEVGLRNAAINLATALNLNATVNLLSVESEVRKVRLVDPGLDINRLIAIAIDNRPELRQFEELRIAAKRNIQVQAAPLYPQFQFFGTVAGNGQTLGTSYTTTAPSYTAVPLAQPASAQSILTNVNDFARITTANTVVPAGMSYSPGSVINRKIRESVQIGFQVDWNYPSLGVPDLANVQAARAQARQANLRVNQTIMDVYQQVRQSYLQSQTAERQIEVATKEVLSSAEELRLSRVRLANGVGTNIDVINAQRDFTQALVRKASAIIEFNIQQAQLLRDIGIISADNLTSGRLVR</sequence>
<feature type="compositionally biased region" description="Low complexity" evidence="8">
    <location>
        <begin position="41"/>
        <end position="63"/>
    </location>
</feature>
<keyword evidence="3" id="KW-0813">Transport</keyword>
<dbReference type="GO" id="GO:0015288">
    <property type="term" value="F:porin activity"/>
    <property type="evidence" value="ECO:0007669"/>
    <property type="project" value="TreeGrafter"/>
</dbReference>
<feature type="compositionally biased region" description="Polar residues" evidence="8">
    <location>
        <begin position="26"/>
        <end position="40"/>
    </location>
</feature>
<comment type="caution">
    <text evidence="9">The sequence shown here is derived from an EMBL/GenBank/DDBJ whole genome shotgun (WGS) entry which is preliminary data.</text>
</comment>
<feature type="region of interest" description="Disordered" evidence="8">
    <location>
        <begin position="23"/>
        <end position="120"/>
    </location>
</feature>
<proteinExistence type="inferred from homology"/>
<evidence type="ECO:0000256" key="6">
    <source>
        <dbReference type="ARBA" id="ARBA00023136"/>
    </source>
</evidence>
<evidence type="ECO:0000256" key="7">
    <source>
        <dbReference type="ARBA" id="ARBA00023237"/>
    </source>
</evidence>
<keyword evidence="6" id="KW-0472">Membrane</keyword>
<evidence type="ECO:0000256" key="5">
    <source>
        <dbReference type="ARBA" id="ARBA00022692"/>
    </source>
</evidence>
<evidence type="ECO:0000313" key="10">
    <source>
        <dbReference type="Proteomes" id="UP000664277"/>
    </source>
</evidence>
<dbReference type="SUPFAM" id="SSF56954">
    <property type="entry name" value="Outer membrane efflux proteins (OEP)"/>
    <property type="match status" value="1"/>
</dbReference>
<evidence type="ECO:0000256" key="4">
    <source>
        <dbReference type="ARBA" id="ARBA00022452"/>
    </source>
</evidence>
<dbReference type="InterPro" id="IPR051906">
    <property type="entry name" value="TolC-like"/>
</dbReference>
<keyword evidence="7" id="KW-0998">Cell outer membrane</keyword>
<feature type="compositionally biased region" description="Polar residues" evidence="8">
    <location>
        <begin position="89"/>
        <end position="117"/>
    </location>
</feature>
<evidence type="ECO:0000256" key="3">
    <source>
        <dbReference type="ARBA" id="ARBA00022448"/>
    </source>
</evidence>
<dbReference type="Gene3D" id="1.20.1600.10">
    <property type="entry name" value="Outer membrane efflux proteins (OEP)"/>
    <property type="match status" value="1"/>
</dbReference>
<accession>A0A8J7TJT7</accession>
<organism evidence="9 10">
    <name type="scientific">Candidatus Obscuribacter phosphatis</name>
    <dbReference type="NCBI Taxonomy" id="1906157"/>
    <lineage>
        <taxon>Bacteria</taxon>
        <taxon>Bacillati</taxon>
        <taxon>Candidatus Melainabacteria</taxon>
        <taxon>Candidatus Obscuribacterales</taxon>
        <taxon>Candidatus Obscuribacteraceae</taxon>
        <taxon>Candidatus Obscuribacter</taxon>
    </lineage>
</organism>
<protein>
    <submittedName>
        <fullName evidence="9">TolC family protein</fullName>
    </submittedName>
</protein>
<dbReference type="AlphaFoldDB" id="A0A8J7TJT7"/>
<keyword evidence="4" id="KW-1134">Transmembrane beta strand</keyword>
<evidence type="ECO:0000256" key="8">
    <source>
        <dbReference type="SAM" id="MobiDB-lite"/>
    </source>
</evidence>
<dbReference type="InterPro" id="IPR003423">
    <property type="entry name" value="OMP_efflux"/>
</dbReference>
<evidence type="ECO:0000256" key="1">
    <source>
        <dbReference type="ARBA" id="ARBA00004442"/>
    </source>
</evidence>